<organism evidence="4 5">
    <name type="scientific">Robbsia andropogonis</name>
    <dbReference type="NCBI Taxonomy" id="28092"/>
    <lineage>
        <taxon>Bacteria</taxon>
        <taxon>Pseudomonadati</taxon>
        <taxon>Pseudomonadota</taxon>
        <taxon>Betaproteobacteria</taxon>
        <taxon>Burkholderiales</taxon>
        <taxon>Burkholderiaceae</taxon>
        <taxon>Robbsia</taxon>
    </lineage>
</organism>
<dbReference type="SUPFAM" id="SSF55073">
    <property type="entry name" value="Nucleotide cyclase"/>
    <property type="match status" value="1"/>
</dbReference>
<dbReference type="Gene3D" id="3.30.450.40">
    <property type="match status" value="1"/>
</dbReference>
<dbReference type="InterPro" id="IPR052155">
    <property type="entry name" value="Biofilm_reg_signaling"/>
</dbReference>
<dbReference type="PROSITE" id="PS50883">
    <property type="entry name" value="EAL"/>
    <property type="match status" value="1"/>
</dbReference>
<comment type="caution">
    <text evidence="4">The sequence shown here is derived from an EMBL/GenBank/DDBJ whole genome shotgun (WGS) entry which is preliminary data.</text>
</comment>
<dbReference type="Proteomes" id="UP000033618">
    <property type="component" value="Unassembled WGS sequence"/>
</dbReference>
<evidence type="ECO:0000259" key="3">
    <source>
        <dbReference type="PROSITE" id="PS50887"/>
    </source>
</evidence>
<name>A0A0F5K2Y4_9BURK</name>
<dbReference type="SMART" id="SM00267">
    <property type="entry name" value="GGDEF"/>
    <property type="match status" value="1"/>
</dbReference>
<sequence length="826" mass="91321">MVHPIPDDENARLAALREYGLLDTPQEEAFDRITRLTARIFNTSTALITLVAENRQYLKACTGFTVMETPREMSFCAHLLRQPDVLVISDTYDDPTFRHHPFVTQNAPFTHPAPVRFYAGAPLRAPAGHTLGTLCVLDAQPRGPLSDLEKGVLRDLASLVMDEFELRRLQRAASDGGAVFTARAARSNHAVLILDTHGRVIDANARSAATFGYDTDALLGKRIDALINHAWQAVMVLRMDTTCVGEMAPAVSPTQTRDLRATRSDGTSLAVEMFVASLPVQTVPIPFSAMAPDQPSERNGRMGWVAHSDTVDPHRDAALATAVDVQRFDGYGLVIRDPARRRKLESDLYRLARLDRLTEMANRDAFLDRLNDIISERRAPSDLLLIDLHEFRMVADSWGPTIGDQLMQVIANRVREITCNPEAVDHAQCMAGRVGENAFGILLWPVPEGDKTVSAQQHPGRSTTNVAEKATMMGQDFLAQVRIGPLCDRLIAAIGRPASVQGHSVSISACIGSASFPADAKDANEWLSNADLALFQAKASDPATYRFFVPSLRETVLRRRILEYELGEAVENGQLELFYQPQVDLATGEVLGAEALLRWRHPSRGLLAPIDFLDVLESTALAATVGERIIATACEQAARWRNRGFPQFRMSVNLFGRQVTSGNLVSQVMTPLARFNLPPDAIEIELTESTILRRDSVTLEPLRELRNAGVRIAFDDYGTGYASLSLLKDFPLTRLKIDRAFVTNLVHDAADAAVVQAIIFLAKHFGLHVIAEGVETEEQAVRLRQFDCPQAQGYLYGKPVSAEEFELRHLRMPHAFPSEPQHILTV</sequence>
<feature type="domain" description="EAL" evidence="2">
    <location>
        <begin position="559"/>
        <end position="813"/>
    </location>
</feature>
<dbReference type="AlphaFoldDB" id="A0A0F5K2Y4"/>
<proteinExistence type="predicted"/>
<evidence type="ECO:0000259" key="2">
    <source>
        <dbReference type="PROSITE" id="PS50883"/>
    </source>
</evidence>
<dbReference type="SUPFAM" id="SSF55785">
    <property type="entry name" value="PYP-like sensor domain (PAS domain)"/>
    <property type="match status" value="1"/>
</dbReference>
<dbReference type="InterPro" id="IPR035965">
    <property type="entry name" value="PAS-like_dom_sf"/>
</dbReference>
<accession>A0A0F5K2Y4</accession>
<evidence type="ECO:0000313" key="4">
    <source>
        <dbReference type="EMBL" id="KKB64224.1"/>
    </source>
</evidence>
<reference evidence="4 5" key="1">
    <citation type="submission" date="2015-03" db="EMBL/GenBank/DDBJ databases">
        <title>Draft Genome Sequence of Burkholderia andropogonis type strain ICMP2807, isolated from Sorghum bicolor.</title>
        <authorList>
            <person name="Lopes-Santos L."/>
            <person name="Castro D.B."/>
            <person name="Ottoboni L.M."/>
            <person name="Park D."/>
            <person name="Weirc B.S."/>
            <person name="Destefano S.A."/>
        </authorList>
    </citation>
    <scope>NUCLEOTIDE SEQUENCE [LARGE SCALE GENOMIC DNA]</scope>
    <source>
        <strain evidence="4 5">ICMP2807</strain>
    </source>
</reference>
<evidence type="ECO:0000313" key="5">
    <source>
        <dbReference type="Proteomes" id="UP000033618"/>
    </source>
</evidence>
<evidence type="ECO:0008006" key="6">
    <source>
        <dbReference type="Google" id="ProtNLM"/>
    </source>
</evidence>
<dbReference type="NCBIfam" id="TIGR00229">
    <property type="entry name" value="sensory_box"/>
    <property type="match status" value="1"/>
</dbReference>
<dbReference type="Gene3D" id="3.30.450.20">
    <property type="entry name" value="PAS domain"/>
    <property type="match status" value="1"/>
</dbReference>
<dbReference type="SMART" id="SM00065">
    <property type="entry name" value="GAF"/>
    <property type="match status" value="1"/>
</dbReference>
<dbReference type="InterPro" id="IPR000014">
    <property type="entry name" value="PAS"/>
</dbReference>
<dbReference type="SUPFAM" id="SSF141868">
    <property type="entry name" value="EAL domain-like"/>
    <property type="match status" value="1"/>
</dbReference>
<dbReference type="PROSITE" id="PS50887">
    <property type="entry name" value="GGDEF"/>
    <property type="match status" value="1"/>
</dbReference>
<dbReference type="STRING" id="28092.WM40_06940"/>
<evidence type="ECO:0000259" key="1">
    <source>
        <dbReference type="PROSITE" id="PS50112"/>
    </source>
</evidence>
<feature type="domain" description="GGDEF" evidence="3">
    <location>
        <begin position="379"/>
        <end position="550"/>
    </location>
</feature>
<dbReference type="InterPro" id="IPR043128">
    <property type="entry name" value="Rev_trsase/Diguanyl_cyclase"/>
</dbReference>
<dbReference type="Gene3D" id="3.30.70.270">
    <property type="match status" value="1"/>
</dbReference>
<dbReference type="SUPFAM" id="SSF55781">
    <property type="entry name" value="GAF domain-like"/>
    <property type="match status" value="1"/>
</dbReference>
<feature type="domain" description="PAS" evidence="1">
    <location>
        <begin position="191"/>
        <end position="221"/>
    </location>
</feature>
<dbReference type="CDD" id="cd01948">
    <property type="entry name" value="EAL"/>
    <property type="match status" value="1"/>
</dbReference>
<dbReference type="EMBL" id="LAQU01000005">
    <property type="protein sequence ID" value="KKB64224.1"/>
    <property type="molecule type" value="Genomic_DNA"/>
</dbReference>
<gene>
    <name evidence="4" type="ORF">WM40_06940</name>
</gene>
<dbReference type="RefSeq" id="WP_024904089.1">
    <property type="nucleotide sequence ID" value="NZ_CADFGU010000003.1"/>
</dbReference>
<dbReference type="CDD" id="cd01949">
    <property type="entry name" value="GGDEF"/>
    <property type="match status" value="1"/>
</dbReference>
<protein>
    <recommendedName>
        <fullName evidence="6">Diguanylate cyclase</fullName>
    </recommendedName>
</protein>
<dbReference type="Pfam" id="PF01590">
    <property type="entry name" value="GAF"/>
    <property type="match status" value="1"/>
</dbReference>
<dbReference type="Pfam" id="PF00990">
    <property type="entry name" value="GGDEF"/>
    <property type="match status" value="1"/>
</dbReference>
<dbReference type="PANTHER" id="PTHR44757">
    <property type="entry name" value="DIGUANYLATE CYCLASE DGCP"/>
    <property type="match status" value="1"/>
</dbReference>
<dbReference type="InterPro" id="IPR035919">
    <property type="entry name" value="EAL_sf"/>
</dbReference>
<keyword evidence="5" id="KW-1185">Reference proteome</keyword>
<dbReference type="OrthoDB" id="9813903at2"/>
<dbReference type="Pfam" id="PF13426">
    <property type="entry name" value="PAS_9"/>
    <property type="match status" value="1"/>
</dbReference>
<dbReference type="CDD" id="cd00130">
    <property type="entry name" value="PAS"/>
    <property type="match status" value="1"/>
</dbReference>
<dbReference type="InterPro" id="IPR029016">
    <property type="entry name" value="GAF-like_dom_sf"/>
</dbReference>
<dbReference type="PATRIC" id="fig|28092.6.peg.1640"/>
<dbReference type="InterPro" id="IPR000160">
    <property type="entry name" value="GGDEF_dom"/>
</dbReference>
<dbReference type="Pfam" id="PF00563">
    <property type="entry name" value="EAL"/>
    <property type="match status" value="1"/>
</dbReference>
<dbReference type="InterPro" id="IPR029787">
    <property type="entry name" value="Nucleotide_cyclase"/>
</dbReference>
<dbReference type="InterPro" id="IPR001633">
    <property type="entry name" value="EAL_dom"/>
</dbReference>
<dbReference type="SMART" id="SM00052">
    <property type="entry name" value="EAL"/>
    <property type="match status" value="1"/>
</dbReference>
<dbReference type="InterPro" id="IPR003018">
    <property type="entry name" value="GAF"/>
</dbReference>
<dbReference type="PROSITE" id="PS50112">
    <property type="entry name" value="PAS"/>
    <property type="match status" value="1"/>
</dbReference>
<dbReference type="Gene3D" id="3.20.20.450">
    <property type="entry name" value="EAL domain"/>
    <property type="match status" value="1"/>
</dbReference>
<dbReference type="PANTHER" id="PTHR44757:SF2">
    <property type="entry name" value="BIOFILM ARCHITECTURE MAINTENANCE PROTEIN MBAA"/>
    <property type="match status" value="1"/>
</dbReference>